<evidence type="ECO:0000313" key="2">
    <source>
        <dbReference type="EnsemblMetazoa" id="ISCW003805-PA"/>
    </source>
</evidence>
<keyword evidence="3" id="KW-1185">Reference proteome</keyword>
<dbReference type="PaxDb" id="6945-B7PEM5"/>
<proteinExistence type="predicted"/>
<sequence>MSSMTIVKPGSLFLYIIQKAVCKHESPQYPWFECREPSFSLNSMPGGIRSTDLAVTRVWISMQMMYEQCDPSLRKTDFVGVLLANDMSRETMFTIGSIHWRPYLSARLLSAC</sequence>
<reference evidence="1 3" key="1">
    <citation type="submission" date="2008-03" db="EMBL/GenBank/DDBJ databases">
        <title>Annotation of Ixodes scapularis.</title>
        <authorList>
            <consortium name="Ixodes scapularis Genome Project Consortium"/>
            <person name="Caler E."/>
            <person name="Hannick L.I."/>
            <person name="Bidwell S."/>
            <person name="Joardar V."/>
            <person name="Thiagarajan M."/>
            <person name="Amedeo P."/>
            <person name="Galinsky K.J."/>
            <person name="Schobel S."/>
            <person name="Inman J."/>
            <person name="Hostetler J."/>
            <person name="Miller J."/>
            <person name="Hammond M."/>
            <person name="Megy K."/>
            <person name="Lawson D."/>
            <person name="Kodira C."/>
            <person name="Sutton G."/>
            <person name="Meyer J."/>
            <person name="Hill C.A."/>
            <person name="Birren B."/>
            <person name="Nene V."/>
            <person name="Collins F."/>
            <person name="Alarcon-Chaidez F."/>
            <person name="Wikel S."/>
            <person name="Strausberg R."/>
        </authorList>
    </citation>
    <scope>NUCLEOTIDE SEQUENCE [LARGE SCALE GENOMIC DNA]</scope>
    <source>
        <strain evidence="3">Wikel</strain>
        <strain evidence="1">Wikel colony</strain>
    </source>
</reference>
<dbReference type="InParanoid" id="B7PEM5"/>
<protein>
    <submittedName>
        <fullName evidence="1 2">Uncharacterized protein</fullName>
    </submittedName>
</protein>
<dbReference type="VEuPathDB" id="VectorBase:ISCI003805"/>
<dbReference type="EMBL" id="DS696046">
    <property type="protein sequence ID" value="EEC05047.1"/>
    <property type="molecule type" value="Genomic_DNA"/>
</dbReference>
<evidence type="ECO:0000313" key="1">
    <source>
        <dbReference type="EMBL" id="EEC05047.1"/>
    </source>
</evidence>
<dbReference type="EnsemblMetazoa" id="ISCW003805-RA">
    <property type="protein sequence ID" value="ISCW003805-PA"/>
    <property type="gene ID" value="ISCW003805"/>
</dbReference>
<reference evidence="2" key="2">
    <citation type="submission" date="2020-05" db="UniProtKB">
        <authorList>
            <consortium name="EnsemblMetazoa"/>
        </authorList>
    </citation>
    <scope>IDENTIFICATION</scope>
    <source>
        <strain evidence="2">wikel</strain>
    </source>
</reference>
<accession>B7PEM5</accession>
<name>B7PEM5_IXOSC</name>
<organism>
    <name type="scientific">Ixodes scapularis</name>
    <name type="common">Black-legged tick</name>
    <name type="synonym">Deer tick</name>
    <dbReference type="NCBI Taxonomy" id="6945"/>
    <lineage>
        <taxon>Eukaryota</taxon>
        <taxon>Metazoa</taxon>
        <taxon>Ecdysozoa</taxon>
        <taxon>Arthropoda</taxon>
        <taxon>Chelicerata</taxon>
        <taxon>Arachnida</taxon>
        <taxon>Acari</taxon>
        <taxon>Parasitiformes</taxon>
        <taxon>Ixodida</taxon>
        <taxon>Ixodoidea</taxon>
        <taxon>Ixodidae</taxon>
        <taxon>Ixodinae</taxon>
        <taxon>Ixodes</taxon>
    </lineage>
</organism>
<gene>
    <name evidence="1" type="ORF">IscW_ISCW003805</name>
</gene>
<evidence type="ECO:0000313" key="3">
    <source>
        <dbReference type="Proteomes" id="UP000001555"/>
    </source>
</evidence>
<dbReference type="EMBL" id="ABJB010950280">
    <property type="status" value="NOT_ANNOTATED_CDS"/>
    <property type="molecule type" value="Genomic_DNA"/>
</dbReference>
<dbReference type="VEuPathDB" id="VectorBase:ISCW003805"/>
<dbReference type="Proteomes" id="UP000001555">
    <property type="component" value="Unassembled WGS sequence"/>
</dbReference>
<dbReference type="HOGENOM" id="CLU_2148567_0_0_1"/>
<dbReference type="AlphaFoldDB" id="B7PEM5"/>